<protein>
    <submittedName>
        <fullName evidence="2">Uncharacterized protein</fullName>
    </submittedName>
</protein>
<organism evidence="2">
    <name type="scientific">bioreactor metagenome</name>
    <dbReference type="NCBI Taxonomy" id="1076179"/>
    <lineage>
        <taxon>unclassified sequences</taxon>
        <taxon>metagenomes</taxon>
        <taxon>ecological metagenomes</taxon>
    </lineage>
</organism>
<dbReference type="AlphaFoldDB" id="A0A645ED45"/>
<keyword evidence="1" id="KW-1133">Transmembrane helix</keyword>
<keyword evidence="1" id="KW-0472">Membrane</keyword>
<dbReference type="EMBL" id="VSSQ01045504">
    <property type="protein sequence ID" value="MPM99415.1"/>
    <property type="molecule type" value="Genomic_DNA"/>
</dbReference>
<evidence type="ECO:0000313" key="2">
    <source>
        <dbReference type="EMBL" id="MPM99415.1"/>
    </source>
</evidence>
<evidence type="ECO:0000256" key="1">
    <source>
        <dbReference type="SAM" id="Phobius"/>
    </source>
</evidence>
<accession>A0A645ED45</accession>
<feature type="transmembrane region" description="Helical" evidence="1">
    <location>
        <begin position="20"/>
        <end position="41"/>
    </location>
</feature>
<comment type="caution">
    <text evidence="2">The sequence shown here is derived from an EMBL/GenBank/DDBJ whole genome shotgun (WGS) entry which is preliminary data.</text>
</comment>
<reference evidence="2" key="1">
    <citation type="submission" date="2019-08" db="EMBL/GenBank/DDBJ databases">
        <authorList>
            <person name="Kucharzyk K."/>
            <person name="Murdoch R.W."/>
            <person name="Higgins S."/>
            <person name="Loffler F."/>
        </authorList>
    </citation>
    <scope>NUCLEOTIDE SEQUENCE</scope>
</reference>
<gene>
    <name evidence="2" type="ORF">SDC9_146606</name>
</gene>
<proteinExistence type="predicted"/>
<name>A0A645ED45_9ZZZZ</name>
<sequence length="67" mass="7991">MQDSFWIVQTNGTYRFAPFIRFFFYFIRYTLTILVSVGDGVHMRVLKEAKDNLLKKYLQSDCFGIIK</sequence>
<keyword evidence="1" id="KW-0812">Transmembrane</keyword>